<evidence type="ECO:0000313" key="4">
    <source>
        <dbReference type="EMBL" id="SPC77643.1"/>
    </source>
</evidence>
<dbReference type="AlphaFoldDB" id="A0A2N9H4L2"/>
<sequence length="213" mass="24226">MDREKDGVVVMGRAEIDTRAPFRSVREAVMLFGERVLAGEIYANKLKEMQAGANETGHGQSRIGALRAELEETKQSLQKAKEEGNLLANSIKSLREELEQAKKELRELKKREFQKEPLDPEIEDLKFIENTTKVEFKTQAEEANEFQKKRYVKFASPPSLAQVIINKDELLERPPSVKKTKKKALMSLIGWLFSKKKGALEGESPRDSRPLAE</sequence>
<dbReference type="EMBL" id="OIVN01002802">
    <property type="protein sequence ID" value="SPD06549.1"/>
    <property type="molecule type" value="Genomic_DNA"/>
</dbReference>
<evidence type="ECO:0000256" key="3">
    <source>
        <dbReference type="SAM" id="Coils"/>
    </source>
</evidence>
<accession>A0A2N9H4L2</accession>
<keyword evidence="2 3" id="KW-0175">Coiled coil</keyword>
<evidence type="ECO:0000256" key="2">
    <source>
        <dbReference type="ARBA" id="ARBA00023054"/>
    </source>
</evidence>
<evidence type="ECO:0000256" key="1">
    <source>
        <dbReference type="ARBA" id="ARBA00005485"/>
    </source>
</evidence>
<dbReference type="PANTHER" id="PTHR32054">
    <property type="entry name" value="HEAVY CHAIN, PUTATIVE, EXPRESSED-RELATED-RELATED"/>
    <property type="match status" value="1"/>
</dbReference>
<protein>
    <recommendedName>
        <fullName evidence="6">WEB family protein</fullName>
    </recommendedName>
</protein>
<feature type="coiled-coil region" evidence="3">
    <location>
        <begin position="63"/>
        <end position="115"/>
    </location>
</feature>
<name>A0A2N9H4L2_FAGSY</name>
<dbReference type="GO" id="GO:0009903">
    <property type="term" value="P:chloroplast avoidance movement"/>
    <property type="evidence" value="ECO:0007669"/>
    <property type="project" value="TreeGrafter"/>
</dbReference>
<evidence type="ECO:0000313" key="5">
    <source>
        <dbReference type="EMBL" id="SPD06549.1"/>
    </source>
</evidence>
<reference evidence="5" key="1">
    <citation type="submission" date="2018-02" db="EMBL/GenBank/DDBJ databases">
        <authorList>
            <person name="Cohen D.B."/>
            <person name="Kent A.D."/>
        </authorList>
    </citation>
    <scope>NUCLEOTIDE SEQUENCE</scope>
</reference>
<gene>
    <name evidence="5" type="ORF">FSB_LOCUS34431</name>
    <name evidence="4" type="ORF">FSB_LOCUS5525</name>
</gene>
<dbReference type="EMBL" id="OIVN01000285">
    <property type="protein sequence ID" value="SPC77643.1"/>
    <property type="molecule type" value="Genomic_DNA"/>
</dbReference>
<evidence type="ECO:0008006" key="6">
    <source>
        <dbReference type="Google" id="ProtNLM"/>
    </source>
</evidence>
<dbReference type="GO" id="GO:0009904">
    <property type="term" value="P:chloroplast accumulation movement"/>
    <property type="evidence" value="ECO:0007669"/>
    <property type="project" value="TreeGrafter"/>
</dbReference>
<proteinExistence type="inferred from homology"/>
<comment type="similarity">
    <text evidence="1">Belongs to the WEB family.</text>
</comment>
<dbReference type="PANTHER" id="PTHR32054:SF23">
    <property type="entry name" value="WEB FAMILY PLANT PROTEIN"/>
    <property type="match status" value="1"/>
</dbReference>
<organism evidence="5">
    <name type="scientific">Fagus sylvatica</name>
    <name type="common">Beechnut</name>
    <dbReference type="NCBI Taxonomy" id="28930"/>
    <lineage>
        <taxon>Eukaryota</taxon>
        <taxon>Viridiplantae</taxon>
        <taxon>Streptophyta</taxon>
        <taxon>Embryophyta</taxon>
        <taxon>Tracheophyta</taxon>
        <taxon>Spermatophyta</taxon>
        <taxon>Magnoliopsida</taxon>
        <taxon>eudicotyledons</taxon>
        <taxon>Gunneridae</taxon>
        <taxon>Pentapetalae</taxon>
        <taxon>rosids</taxon>
        <taxon>fabids</taxon>
        <taxon>Fagales</taxon>
        <taxon>Fagaceae</taxon>
        <taxon>Fagus</taxon>
    </lineage>
</organism>
<dbReference type="GO" id="GO:0005829">
    <property type="term" value="C:cytosol"/>
    <property type="evidence" value="ECO:0007669"/>
    <property type="project" value="TreeGrafter"/>
</dbReference>